<dbReference type="AlphaFoldDB" id="V2PYQ0"/>
<gene>
    <name evidence="2" type="ORF">N508_000515</name>
</gene>
<reference evidence="2" key="1">
    <citation type="journal article" date="2014" name="Genome Announc.">
        <title>Draft genome sequences of the altered schaedler flora, a defined bacterial community from gnotobiotic mice.</title>
        <authorList>
            <person name="Wannemuehler M.J."/>
            <person name="Overstreet A.M."/>
            <person name="Ward D.V."/>
            <person name="Phillips G.J."/>
        </authorList>
    </citation>
    <scope>NUCLEOTIDE SEQUENCE</scope>
    <source>
        <strain evidence="2">ASF457</strain>
    </source>
</reference>
<dbReference type="EMBL" id="CP097562">
    <property type="protein sequence ID" value="USF23454.1"/>
    <property type="molecule type" value="Genomic_DNA"/>
</dbReference>
<reference evidence="2" key="3">
    <citation type="submission" date="2022-06" db="EMBL/GenBank/DDBJ databases">
        <title>Resources to Facilitate Use of the Altered Schaedler Flora (ASF) Mouse Model to Study Microbiome Function.</title>
        <authorList>
            <person name="Proctor A."/>
            <person name="Parvinroo S."/>
            <person name="Richie T."/>
            <person name="Jia X."/>
            <person name="Lee S.T.M."/>
            <person name="Karp P.D."/>
            <person name="Paley S."/>
            <person name="Kostic A.D."/>
            <person name="Pierre J.F."/>
            <person name="Wannemuehler M.J."/>
            <person name="Phillips G.J."/>
        </authorList>
    </citation>
    <scope>NUCLEOTIDE SEQUENCE</scope>
    <source>
        <strain evidence="2">ASF457</strain>
    </source>
</reference>
<dbReference type="Pfam" id="PF04965">
    <property type="entry name" value="GPW_gp25"/>
    <property type="match status" value="1"/>
</dbReference>
<evidence type="ECO:0000313" key="3">
    <source>
        <dbReference type="Proteomes" id="UP000017429"/>
    </source>
</evidence>
<dbReference type="OrthoDB" id="5356850at2"/>
<dbReference type="Gene3D" id="3.10.450.40">
    <property type="match status" value="1"/>
</dbReference>
<keyword evidence="3" id="KW-1185">Reference proteome</keyword>
<organism evidence="2 3">
    <name type="scientific">Mucispirillum schaedleri ASF457</name>
    <dbReference type="NCBI Taxonomy" id="1379858"/>
    <lineage>
        <taxon>Bacteria</taxon>
        <taxon>Pseudomonadati</taxon>
        <taxon>Deferribacterota</taxon>
        <taxon>Deferribacteres</taxon>
        <taxon>Deferribacterales</taxon>
        <taxon>Mucispirillaceae</taxon>
        <taxon>Mucispirillum</taxon>
    </lineage>
</organism>
<sequence length="130" mass="15170">MGFIDKIVHKLDDQYNGIEYRNDKITEIKKNIEALLNTNPDDCMSITNSGFNNENNHSIESSELCNAIISKIENLIYEYEKRVIVTSASYDNSNMPWKLSIDLQCHLLNDKFNEFHIIIDFSNNRYCEVI</sequence>
<accession>V2PYQ0</accession>
<dbReference type="SUPFAM" id="SSF160719">
    <property type="entry name" value="gpW/gp25-like"/>
    <property type="match status" value="1"/>
</dbReference>
<feature type="domain" description="IraD/Gp25-like" evidence="1">
    <location>
        <begin position="27"/>
        <end position="108"/>
    </location>
</feature>
<evidence type="ECO:0000259" key="1">
    <source>
        <dbReference type="Pfam" id="PF04965"/>
    </source>
</evidence>
<dbReference type="InterPro" id="IPR007048">
    <property type="entry name" value="IraD/Gp25-like"/>
</dbReference>
<dbReference type="RefSeq" id="WP_023276517.1">
    <property type="nucleotide sequence ID" value="NZ_CP097562.1"/>
</dbReference>
<proteinExistence type="predicted"/>
<name>V2PYQ0_9BACT</name>
<protein>
    <recommendedName>
        <fullName evidence="1">IraD/Gp25-like domain-containing protein</fullName>
    </recommendedName>
</protein>
<evidence type="ECO:0000313" key="2">
    <source>
        <dbReference type="EMBL" id="USF23454.1"/>
    </source>
</evidence>
<dbReference type="Proteomes" id="UP000017429">
    <property type="component" value="Chromosome"/>
</dbReference>
<dbReference type="KEGG" id="msch:N508_000515"/>
<reference evidence="2" key="2">
    <citation type="submission" date="2022-05" db="EMBL/GenBank/DDBJ databases">
        <authorList>
            <person name="Proctor A.L."/>
            <person name="Phillips G.J."/>
            <person name="Wannemuehler M.J."/>
        </authorList>
    </citation>
    <scope>NUCLEOTIDE SEQUENCE</scope>
    <source>
        <strain evidence="2">ASF457</strain>
    </source>
</reference>